<sequence length="165" mass="18253">MSATGMTLATDLFASDPRFMCTVSIRELCTSIQNSRLERSGRVISLIRFKQLCGFRHQSLVLKIGTMPDDGEAIWLRLDRGSKPEGSTPRTSISRFTACDSATISSTEVQLRGLRLEIKAEVVFPVDGPTAGDLRKLLNILSQESPEYRLWARIASGSAQSYKNP</sequence>
<gene>
    <name evidence="1" type="ORF">BS47DRAFT_1459286</name>
</gene>
<name>A0A9P6AAU3_9AGAM</name>
<comment type="caution">
    <text evidence="1">The sequence shown here is derived from an EMBL/GenBank/DDBJ whole genome shotgun (WGS) entry which is preliminary data.</text>
</comment>
<keyword evidence="2" id="KW-1185">Reference proteome</keyword>
<dbReference type="EMBL" id="MU129579">
    <property type="protein sequence ID" value="KAF9502827.1"/>
    <property type="molecule type" value="Genomic_DNA"/>
</dbReference>
<accession>A0A9P6AAU3</accession>
<dbReference type="AlphaFoldDB" id="A0A9P6AAU3"/>
<evidence type="ECO:0000313" key="2">
    <source>
        <dbReference type="Proteomes" id="UP000886523"/>
    </source>
</evidence>
<protein>
    <submittedName>
        <fullName evidence="1">Uncharacterized protein</fullName>
    </submittedName>
</protein>
<reference evidence="1" key="1">
    <citation type="journal article" date="2020" name="Nat. Commun.">
        <title>Large-scale genome sequencing of mycorrhizal fungi provides insights into the early evolution of symbiotic traits.</title>
        <authorList>
            <person name="Miyauchi S."/>
            <person name="Kiss E."/>
            <person name="Kuo A."/>
            <person name="Drula E."/>
            <person name="Kohler A."/>
            <person name="Sanchez-Garcia M."/>
            <person name="Morin E."/>
            <person name="Andreopoulos B."/>
            <person name="Barry K.W."/>
            <person name="Bonito G."/>
            <person name="Buee M."/>
            <person name="Carver A."/>
            <person name="Chen C."/>
            <person name="Cichocki N."/>
            <person name="Clum A."/>
            <person name="Culley D."/>
            <person name="Crous P.W."/>
            <person name="Fauchery L."/>
            <person name="Girlanda M."/>
            <person name="Hayes R.D."/>
            <person name="Keri Z."/>
            <person name="LaButti K."/>
            <person name="Lipzen A."/>
            <person name="Lombard V."/>
            <person name="Magnuson J."/>
            <person name="Maillard F."/>
            <person name="Murat C."/>
            <person name="Nolan M."/>
            <person name="Ohm R.A."/>
            <person name="Pangilinan J."/>
            <person name="Pereira M.F."/>
            <person name="Perotto S."/>
            <person name="Peter M."/>
            <person name="Pfister S."/>
            <person name="Riley R."/>
            <person name="Sitrit Y."/>
            <person name="Stielow J.B."/>
            <person name="Szollosi G."/>
            <person name="Zifcakova L."/>
            <person name="Stursova M."/>
            <person name="Spatafora J.W."/>
            <person name="Tedersoo L."/>
            <person name="Vaario L.M."/>
            <person name="Yamada A."/>
            <person name="Yan M."/>
            <person name="Wang P."/>
            <person name="Xu J."/>
            <person name="Bruns T."/>
            <person name="Baldrian P."/>
            <person name="Vilgalys R."/>
            <person name="Dunand C."/>
            <person name="Henrissat B."/>
            <person name="Grigoriev I.V."/>
            <person name="Hibbett D."/>
            <person name="Nagy L.G."/>
            <person name="Martin F.M."/>
        </authorList>
    </citation>
    <scope>NUCLEOTIDE SEQUENCE</scope>
    <source>
        <strain evidence="1">UP504</strain>
    </source>
</reference>
<proteinExistence type="predicted"/>
<evidence type="ECO:0000313" key="1">
    <source>
        <dbReference type="EMBL" id="KAF9502827.1"/>
    </source>
</evidence>
<organism evidence="1 2">
    <name type="scientific">Hydnum rufescens UP504</name>
    <dbReference type="NCBI Taxonomy" id="1448309"/>
    <lineage>
        <taxon>Eukaryota</taxon>
        <taxon>Fungi</taxon>
        <taxon>Dikarya</taxon>
        <taxon>Basidiomycota</taxon>
        <taxon>Agaricomycotina</taxon>
        <taxon>Agaricomycetes</taxon>
        <taxon>Cantharellales</taxon>
        <taxon>Hydnaceae</taxon>
        <taxon>Hydnum</taxon>
    </lineage>
</organism>
<dbReference type="Proteomes" id="UP000886523">
    <property type="component" value="Unassembled WGS sequence"/>
</dbReference>
<dbReference type="OrthoDB" id="3014488at2759"/>